<comment type="caution">
    <text evidence="4">The sequence shown here is derived from an EMBL/GenBank/DDBJ whole genome shotgun (WGS) entry which is preliminary data.</text>
</comment>
<organism evidence="4 5">
    <name type="scientific">Lentibacillus halophilus</name>
    <dbReference type="NCBI Taxonomy" id="295065"/>
    <lineage>
        <taxon>Bacteria</taxon>
        <taxon>Bacillati</taxon>
        <taxon>Bacillota</taxon>
        <taxon>Bacilli</taxon>
        <taxon>Bacillales</taxon>
        <taxon>Bacillaceae</taxon>
        <taxon>Lentibacillus</taxon>
    </lineage>
</organism>
<evidence type="ECO:0000313" key="4">
    <source>
        <dbReference type="EMBL" id="GAA0445399.1"/>
    </source>
</evidence>
<dbReference type="PANTHER" id="PTHR33376">
    <property type="match status" value="1"/>
</dbReference>
<keyword evidence="5" id="KW-1185">Reference proteome</keyword>
<keyword evidence="1 3" id="KW-0732">Signal</keyword>
<dbReference type="EMBL" id="BAAADM010000054">
    <property type="protein sequence ID" value="GAA0445399.1"/>
    <property type="molecule type" value="Genomic_DNA"/>
</dbReference>
<evidence type="ECO:0000313" key="5">
    <source>
        <dbReference type="Proteomes" id="UP001501459"/>
    </source>
</evidence>
<dbReference type="Proteomes" id="UP001501459">
    <property type="component" value="Unassembled WGS sequence"/>
</dbReference>
<dbReference type="InterPro" id="IPR038404">
    <property type="entry name" value="TRAP_DctP_sf"/>
</dbReference>
<feature type="signal peptide" evidence="3">
    <location>
        <begin position="1"/>
        <end position="23"/>
    </location>
</feature>
<dbReference type="PROSITE" id="PS51257">
    <property type="entry name" value="PROKAR_LIPOPROTEIN"/>
    <property type="match status" value="1"/>
</dbReference>
<evidence type="ECO:0008006" key="6">
    <source>
        <dbReference type="Google" id="ProtNLM"/>
    </source>
</evidence>
<accession>A0ABP3J895</accession>
<evidence type="ECO:0000256" key="1">
    <source>
        <dbReference type="ARBA" id="ARBA00022729"/>
    </source>
</evidence>
<dbReference type="Pfam" id="PF03480">
    <property type="entry name" value="DctP"/>
    <property type="match status" value="1"/>
</dbReference>
<evidence type="ECO:0000256" key="3">
    <source>
        <dbReference type="SAM" id="SignalP"/>
    </source>
</evidence>
<dbReference type="RefSeq" id="WP_343753408.1">
    <property type="nucleotide sequence ID" value="NZ_BAAADM010000054.1"/>
</dbReference>
<proteinExistence type="predicted"/>
<reference evidence="5" key="1">
    <citation type="journal article" date="2019" name="Int. J. Syst. Evol. Microbiol.">
        <title>The Global Catalogue of Microorganisms (GCM) 10K type strain sequencing project: providing services to taxonomists for standard genome sequencing and annotation.</title>
        <authorList>
            <consortium name="The Broad Institute Genomics Platform"/>
            <consortium name="The Broad Institute Genome Sequencing Center for Infectious Disease"/>
            <person name="Wu L."/>
            <person name="Ma J."/>
        </authorList>
    </citation>
    <scope>NUCLEOTIDE SEQUENCE [LARGE SCALE GENOMIC DNA]</scope>
    <source>
        <strain evidence="5">JCM 12149</strain>
    </source>
</reference>
<gene>
    <name evidence="4" type="ORF">GCM10008983_23690</name>
</gene>
<dbReference type="InterPro" id="IPR018389">
    <property type="entry name" value="DctP_fam"/>
</dbReference>
<protein>
    <recommendedName>
        <fullName evidence="6">TRAP-type C4-dicarboxylate transport system, substrate-binding protein</fullName>
    </recommendedName>
</protein>
<feature type="chain" id="PRO_5046217366" description="TRAP-type C4-dicarboxylate transport system, substrate-binding protein" evidence="3">
    <location>
        <begin position="24"/>
        <end position="365"/>
    </location>
</feature>
<feature type="region of interest" description="Disordered" evidence="2">
    <location>
        <begin position="28"/>
        <end position="48"/>
    </location>
</feature>
<dbReference type="PANTHER" id="PTHR33376:SF5">
    <property type="entry name" value="EXTRACYTOPLASMIC SOLUTE RECEPTOR PROTEIN"/>
    <property type="match status" value="1"/>
</dbReference>
<sequence>MKKYIVLLLMLVFAGIVMTGCLADDTSNGGGNGSDSGDSGGEDGPPDEVTEWTFQPAFDSGDAGWDNGVKPWIKAVEEATEGTVKIELLPAGSIVSGNEAFSAASNGTIDVYAGWATVYGGIMPEGMLAYGMPMGAENSEEAWEAMWGNDKYRIGEIVQEAANENNLQWVGWANQGPNSVFTKFPVKGMEDLEGKKLRAGGPQALFLEAMGGTPVSLESDEIYSAIDLGTIEGTLWDTGGMNDMKFQEVIDYAMLPGWNPAQHQEIYVNQDAWQSLNDWQREQINGIFKSNYFKASEMHAEGVEQSLQDLKDSGGEVIELSEEKVQEMRNKTIEKVWPKIAEKSERNAKGVELWKQFLKDKGKIE</sequence>
<dbReference type="Gene3D" id="3.40.190.170">
    <property type="entry name" value="Bacterial extracellular solute-binding protein, family 7"/>
    <property type="match status" value="1"/>
</dbReference>
<dbReference type="NCBIfam" id="NF037995">
    <property type="entry name" value="TRAP_S1"/>
    <property type="match status" value="1"/>
</dbReference>
<evidence type="ECO:0000256" key="2">
    <source>
        <dbReference type="SAM" id="MobiDB-lite"/>
    </source>
</evidence>
<name>A0ABP3J895_9BACI</name>
<feature type="compositionally biased region" description="Gly residues" evidence="2">
    <location>
        <begin position="28"/>
        <end position="39"/>
    </location>
</feature>